<feature type="compositionally biased region" description="Basic and acidic residues" evidence="1">
    <location>
        <begin position="61"/>
        <end position="76"/>
    </location>
</feature>
<comment type="caution">
    <text evidence="2">The sequence shown here is derived from an EMBL/GenBank/DDBJ whole genome shotgun (WGS) entry which is preliminary data.</text>
</comment>
<proteinExistence type="predicted"/>
<feature type="region of interest" description="Disordered" evidence="1">
    <location>
        <begin position="146"/>
        <end position="294"/>
    </location>
</feature>
<feature type="region of interest" description="Disordered" evidence="1">
    <location>
        <begin position="507"/>
        <end position="563"/>
    </location>
</feature>
<feature type="compositionally biased region" description="Basic and acidic residues" evidence="1">
    <location>
        <begin position="280"/>
        <end position="291"/>
    </location>
</feature>
<dbReference type="Proteomes" id="UP001301958">
    <property type="component" value="Unassembled WGS sequence"/>
</dbReference>
<protein>
    <submittedName>
        <fullName evidence="2">Uncharacterized protein</fullName>
    </submittedName>
</protein>
<feature type="compositionally biased region" description="Polar residues" evidence="1">
    <location>
        <begin position="419"/>
        <end position="435"/>
    </location>
</feature>
<reference evidence="2" key="1">
    <citation type="journal article" date="2023" name="Mol. Phylogenet. Evol.">
        <title>Genome-scale phylogeny and comparative genomics of the fungal order Sordariales.</title>
        <authorList>
            <person name="Hensen N."/>
            <person name="Bonometti L."/>
            <person name="Westerberg I."/>
            <person name="Brannstrom I.O."/>
            <person name="Guillou S."/>
            <person name="Cros-Aarteil S."/>
            <person name="Calhoun S."/>
            <person name="Haridas S."/>
            <person name="Kuo A."/>
            <person name="Mondo S."/>
            <person name="Pangilinan J."/>
            <person name="Riley R."/>
            <person name="LaButti K."/>
            <person name="Andreopoulos B."/>
            <person name="Lipzen A."/>
            <person name="Chen C."/>
            <person name="Yan M."/>
            <person name="Daum C."/>
            <person name="Ng V."/>
            <person name="Clum A."/>
            <person name="Steindorff A."/>
            <person name="Ohm R.A."/>
            <person name="Martin F."/>
            <person name="Silar P."/>
            <person name="Natvig D.O."/>
            <person name="Lalanne C."/>
            <person name="Gautier V."/>
            <person name="Ament-Velasquez S.L."/>
            <person name="Kruys A."/>
            <person name="Hutchinson M.I."/>
            <person name="Powell A.J."/>
            <person name="Barry K."/>
            <person name="Miller A.N."/>
            <person name="Grigoriev I.V."/>
            <person name="Debuchy R."/>
            <person name="Gladieux P."/>
            <person name="Hiltunen Thoren M."/>
            <person name="Johannesson H."/>
        </authorList>
    </citation>
    <scope>NUCLEOTIDE SEQUENCE</scope>
    <source>
        <strain evidence="2">CBS 990.96</strain>
    </source>
</reference>
<reference evidence="2" key="2">
    <citation type="submission" date="2023-05" db="EMBL/GenBank/DDBJ databases">
        <authorList>
            <consortium name="Lawrence Berkeley National Laboratory"/>
            <person name="Steindorff A."/>
            <person name="Hensen N."/>
            <person name="Bonometti L."/>
            <person name="Westerberg I."/>
            <person name="Brannstrom I.O."/>
            <person name="Guillou S."/>
            <person name="Cros-Aarteil S."/>
            <person name="Calhoun S."/>
            <person name="Haridas S."/>
            <person name="Kuo A."/>
            <person name="Mondo S."/>
            <person name="Pangilinan J."/>
            <person name="Riley R."/>
            <person name="Labutti K."/>
            <person name="Andreopoulos B."/>
            <person name="Lipzen A."/>
            <person name="Chen C."/>
            <person name="Yanf M."/>
            <person name="Daum C."/>
            <person name="Ng V."/>
            <person name="Clum A."/>
            <person name="Ohm R."/>
            <person name="Martin F."/>
            <person name="Silar P."/>
            <person name="Natvig D."/>
            <person name="Lalanne C."/>
            <person name="Gautier V."/>
            <person name="Ament-Velasquez S.L."/>
            <person name="Kruys A."/>
            <person name="Hutchinson M.I."/>
            <person name="Powell A.J."/>
            <person name="Barry K."/>
            <person name="Miller A.N."/>
            <person name="Grigoriev I.V."/>
            <person name="Debuchy R."/>
            <person name="Gladieux P."/>
            <person name="Thoren M.H."/>
            <person name="Johannesson H."/>
        </authorList>
    </citation>
    <scope>NUCLEOTIDE SEQUENCE</scope>
    <source>
        <strain evidence="2">CBS 990.96</strain>
    </source>
</reference>
<feature type="compositionally biased region" description="Acidic residues" evidence="1">
    <location>
        <begin position="233"/>
        <end position="256"/>
    </location>
</feature>
<feature type="compositionally biased region" description="Basic residues" evidence="1">
    <location>
        <begin position="15"/>
        <end position="27"/>
    </location>
</feature>
<feature type="compositionally biased region" description="Acidic residues" evidence="1">
    <location>
        <begin position="87"/>
        <end position="118"/>
    </location>
</feature>
<name>A0AAN7BZB9_9PEZI</name>
<dbReference type="AlphaFoldDB" id="A0AAN7BZB9"/>
<feature type="region of interest" description="Disordered" evidence="1">
    <location>
        <begin position="1"/>
        <end position="132"/>
    </location>
</feature>
<dbReference type="EMBL" id="MU865288">
    <property type="protein sequence ID" value="KAK4232410.1"/>
    <property type="molecule type" value="Genomic_DNA"/>
</dbReference>
<accession>A0AAN7BZB9</accession>
<sequence>MSRNIRQKYPQGSRPRPRIKLTNIKRRRDSDTSSPSSLNLSDDEGYSGVEDVSESDDDDEHVVAAEEEFIKADKLKIASAPARPLEEENDADEEDDGEDDDEDGIDLDDDDEDDDDSGIEWPGPDPYIFGQSDEEVTPVVERHVRFAGIPDSDSDSTSTDTDDDGKFFPDIFVDEDHLDPAFRREIDNDDNMSDSSGSYWDYHQDVPNFHSENDATPMDTPGANEPLKCGFNEDSDDELDGYETDEESVSTDEDIPEPMPSRQSRARSSSSDEDTSDSDAPIRQRATRDNKPIGVFDPATGKLIIYTPSGQNRIDVSSETFTGVDACSPIMSNSAYIMMGAMLSSNTLGDLMTMQPFGPAEAFFPCTSDEVTGDDSDMSDYYPYLDDEDDEDTLKLEDFIEFKDHPSDDDESGQEWNDAESSPSRPKTSASNADFSSAGVHPLLSHFESNSNAVGAFRRNQINQQLINSEITTQESLQFPNPYHYGHLKGIKPESMETVTTPITPVRRQKSNSLVGSTGFPDASPGSSLNRNLLQKRKATINDHTDSPHKRQRSLQDMEILQL</sequence>
<keyword evidence="3" id="KW-1185">Reference proteome</keyword>
<feature type="compositionally biased region" description="Basic and acidic residues" evidence="1">
    <location>
        <begin position="540"/>
        <end position="549"/>
    </location>
</feature>
<evidence type="ECO:0000313" key="2">
    <source>
        <dbReference type="EMBL" id="KAK4232410.1"/>
    </source>
</evidence>
<feature type="region of interest" description="Disordered" evidence="1">
    <location>
        <begin position="403"/>
        <end position="435"/>
    </location>
</feature>
<evidence type="ECO:0000256" key="1">
    <source>
        <dbReference type="SAM" id="MobiDB-lite"/>
    </source>
</evidence>
<evidence type="ECO:0000313" key="3">
    <source>
        <dbReference type="Proteomes" id="UP001301958"/>
    </source>
</evidence>
<gene>
    <name evidence="2" type="ORF">QBC38DRAFT_95925</name>
</gene>
<organism evidence="2 3">
    <name type="scientific">Podospora fimiseda</name>
    <dbReference type="NCBI Taxonomy" id="252190"/>
    <lineage>
        <taxon>Eukaryota</taxon>
        <taxon>Fungi</taxon>
        <taxon>Dikarya</taxon>
        <taxon>Ascomycota</taxon>
        <taxon>Pezizomycotina</taxon>
        <taxon>Sordariomycetes</taxon>
        <taxon>Sordariomycetidae</taxon>
        <taxon>Sordariales</taxon>
        <taxon>Podosporaceae</taxon>
        <taxon>Podospora</taxon>
    </lineage>
</organism>
<feature type="compositionally biased region" description="Basic and acidic residues" evidence="1">
    <location>
        <begin position="174"/>
        <end position="186"/>
    </location>
</feature>
<feature type="compositionally biased region" description="Acidic residues" evidence="1">
    <location>
        <begin position="41"/>
        <end position="60"/>
    </location>
</feature>